<evidence type="ECO:0008006" key="3">
    <source>
        <dbReference type="Google" id="ProtNLM"/>
    </source>
</evidence>
<dbReference type="AlphaFoldDB" id="A0A1F8F8W6"/>
<gene>
    <name evidence="1" type="ORF">A3J46_00255</name>
</gene>
<comment type="caution">
    <text evidence="1">The sequence shown here is derived from an EMBL/GenBank/DDBJ whole genome shotgun (WGS) entry which is preliminary data.</text>
</comment>
<evidence type="ECO:0000313" key="1">
    <source>
        <dbReference type="EMBL" id="OGN09038.1"/>
    </source>
</evidence>
<organism evidence="1 2">
    <name type="scientific">Candidatus Yanofskybacteria bacterium RIFCSPHIGHO2_02_FULL_41_11</name>
    <dbReference type="NCBI Taxonomy" id="1802675"/>
    <lineage>
        <taxon>Bacteria</taxon>
        <taxon>Candidatus Yanofskyibacteriota</taxon>
    </lineage>
</organism>
<dbReference type="InterPro" id="IPR043519">
    <property type="entry name" value="NT_sf"/>
</dbReference>
<evidence type="ECO:0000313" key="2">
    <source>
        <dbReference type="Proteomes" id="UP000177167"/>
    </source>
</evidence>
<dbReference type="EMBL" id="MGJP01000046">
    <property type="protein sequence ID" value="OGN09038.1"/>
    <property type="molecule type" value="Genomic_DNA"/>
</dbReference>
<reference evidence="1 2" key="1">
    <citation type="journal article" date="2016" name="Nat. Commun.">
        <title>Thousands of microbial genomes shed light on interconnected biogeochemical processes in an aquifer system.</title>
        <authorList>
            <person name="Anantharaman K."/>
            <person name="Brown C.T."/>
            <person name="Hug L.A."/>
            <person name="Sharon I."/>
            <person name="Castelle C.J."/>
            <person name="Probst A.J."/>
            <person name="Thomas B.C."/>
            <person name="Singh A."/>
            <person name="Wilkins M.J."/>
            <person name="Karaoz U."/>
            <person name="Brodie E.L."/>
            <person name="Williams K.H."/>
            <person name="Hubbard S.S."/>
            <person name="Banfield J.F."/>
        </authorList>
    </citation>
    <scope>NUCLEOTIDE SEQUENCE [LARGE SCALE GENOMIC DNA]</scope>
</reference>
<dbReference type="Proteomes" id="UP000177167">
    <property type="component" value="Unassembled WGS sequence"/>
</dbReference>
<dbReference type="SUPFAM" id="SSF81301">
    <property type="entry name" value="Nucleotidyltransferase"/>
    <property type="match status" value="1"/>
</dbReference>
<dbReference type="CDD" id="cd05403">
    <property type="entry name" value="NT_KNTase_like"/>
    <property type="match status" value="1"/>
</dbReference>
<accession>A0A1F8F8W6</accession>
<dbReference type="Gene3D" id="3.30.460.10">
    <property type="entry name" value="Beta Polymerase, domain 2"/>
    <property type="match status" value="1"/>
</dbReference>
<protein>
    <recommendedName>
        <fullName evidence="3">Polymerase nucleotidyl transferase domain-containing protein</fullName>
    </recommendedName>
</protein>
<proteinExistence type="predicted"/>
<name>A0A1F8F8W6_9BACT</name>
<sequence length="244" mass="27416">MENPMQQEKEPVNLEKVLDDIESVCEPVSIFLYGSRARTDSTSFSDYEIGVLIPEDRYVGRSVVRGAVKDSRVSVYPFRLEQFQAGNPDTPFNKKIYMRELIASGKTLRGKRIIEEMQLPSIEVLDALSDAQFNLGYALAATIAHRDGSEQTANLLFYKSCLFGTRALVIEKTGKVPATYDDILKEAEKLDLGEYTNLVKAAYESRQTGKYDPQLLFKNISYINQLVVPNLSSRLKDGNAVLVE</sequence>